<feature type="transmembrane region" description="Helical" evidence="1">
    <location>
        <begin position="61"/>
        <end position="87"/>
    </location>
</feature>
<accession>A0ABT9VBL1</accession>
<feature type="transmembrane region" description="Helical" evidence="1">
    <location>
        <begin position="108"/>
        <end position="128"/>
    </location>
</feature>
<dbReference type="EMBL" id="JAUSTQ010000001">
    <property type="protein sequence ID" value="MDQ0158333.1"/>
    <property type="molecule type" value="Genomic_DNA"/>
</dbReference>
<keyword evidence="1" id="KW-0472">Membrane</keyword>
<comment type="caution">
    <text evidence="2">The sequence shown here is derived from an EMBL/GenBank/DDBJ whole genome shotgun (WGS) entry which is preliminary data.</text>
</comment>
<dbReference type="Proteomes" id="UP001224359">
    <property type="component" value="Unassembled WGS sequence"/>
</dbReference>
<evidence type="ECO:0000313" key="2">
    <source>
        <dbReference type="EMBL" id="MDQ0158333.1"/>
    </source>
</evidence>
<keyword evidence="3" id="KW-1185">Reference proteome</keyword>
<protein>
    <submittedName>
        <fullName evidence="2">Membrane protein</fullName>
    </submittedName>
</protein>
<keyword evidence="1" id="KW-1133">Transmembrane helix</keyword>
<dbReference type="RefSeq" id="WP_306973954.1">
    <property type="nucleotide sequence ID" value="NZ_JAUSTQ010000001.1"/>
</dbReference>
<evidence type="ECO:0000256" key="1">
    <source>
        <dbReference type="SAM" id="Phobius"/>
    </source>
</evidence>
<evidence type="ECO:0000313" key="3">
    <source>
        <dbReference type="Proteomes" id="UP001224359"/>
    </source>
</evidence>
<feature type="transmembrane region" description="Helical" evidence="1">
    <location>
        <begin position="134"/>
        <end position="155"/>
    </location>
</feature>
<name>A0ABT9VBL1_9BACI</name>
<reference evidence="2 3" key="1">
    <citation type="submission" date="2023-07" db="EMBL/GenBank/DDBJ databases">
        <title>Genomic Encyclopedia of Type Strains, Phase IV (KMG-IV): sequencing the most valuable type-strain genomes for metagenomic binning, comparative biology and taxonomic classification.</title>
        <authorList>
            <person name="Goeker M."/>
        </authorList>
    </citation>
    <scope>NUCLEOTIDE SEQUENCE [LARGE SCALE GENOMIC DNA]</scope>
    <source>
        <strain evidence="2 3">DSM 16460</strain>
    </source>
</reference>
<keyword evidence="1" id="KW-0812">Transmembrane</keyword>
<gene>
    <name evidence="2" type="ORF">J2S77_000283</name>
</gene>
<feature type="transmembrane region" description="Helical" evidence="1">
    <location>
        <begin position="20"/>
        <end position="41"/>
    </location>
</feature>
<proteinExistence type="predicted"/>
<dbReference type="InterPro" id="IPR018723">
    <property type="entry name" value="DUF2254_membrane"/>
</dbReference>
<organism evidence="2 3">
    <name type="scientific">Alkalibacillus salilacus</name>
    <dbReference type="NCBI Taxonomy" id="284582"/>
    <lineage>
        <taxon>Bacteria</taxon>
        <taxon>Bacillati</taxon>
        <taxon>Bacillota</taxon>
        <taxon>Bacilli</taxon>
        <taxon>Bacillales</taxon>
        <taxon>Bacillaceae</taxon>
        <taxon>Alkalibacillus</taxon>
    </lineage>
</organism>
<sequence>MNTMRIWVNIRDSFWFLPAIYSLLALIVVTFTNLIDTLFIPTIKDQIPSGLFVSSSTASSLYSSLITAILTMTTISFSTIMVVLTTYSTQFSPRTLQDFMKSRVTQHVLGVFSFGFIYTLINLLMLGTEGPKGLVGPFSTVLIAIISLGFFLLFIHHSSRYLQVNNLIGQIRTDASTLIHNTFREKNYTEATEWDEDEVNEWKQYTRHVVKANKSGYLQGIEIEGLLQFAKQHELLLASVYQVGDYVQKGAPAFYYWKKNGEETDESVKDCNRYTLIGNERTDVQDIEFSVQKLVEIAVKSISPSINDPHTAVNCINRIGSFLSELASVHQPIRYYGDQNGHLRFMMEPKKFEDYLYKSFYQIRLYGKKDLTVMDELLQALYRIAITNEDHIKRDTWTFAKYVMESADIDEMHELDYERFYETCCKIAEVCDEELPANMN</sequence>
<dbReference type="Pfam" id="PF10011">
    <property type="entry name" value="DUF2254"/>
    <property type="match status" value="1"/>
</dbReference>